<comment type="similarity">
    <text evidence="2">Belongs to the GLI C2H2-type zinc-finger protein family.</text>
</comment>
<accession>A0ABN7SZF0</accession>
<evidence type="ECO:0000256" key="2">
    <source>
        <dbReference type="ARBA" id="ARBA00010831"/>
    </source>
</evidence>
<gene>
    <name evidence="11" type="ORF">OKIOD_LOCUS12753</name>
</gene>
<dbReference type="PANTHER" id="PTHR45718">
    <property type="entry name" value="TRANSCRIPTIONAL ACTIVATOR CUBITUS INTERRUPTUS"/>
    <property type="match status" value="1"/>
</dbReference>
<feature type="region of interest" description="Disordered" evidence="9">
    <location>
        <begin position="188"/>
        <end position="254"/>
    </location>
</feature>
<proteinExistence type="inferred from homology"/>
<evidence type="ECO:0000259" key="10">
    <source>
        <dbReference type="PROSITE" id="PS50157"/>
    </source>
</evidence>
<keyword evidence="4" id="KW-0677">Repeat</keyword>
<dbReference type="PANTHER" id="PTHR45718:SF4">
    <property type="entry name" value="TRANSCRIPTIONAL ACTIVATOR CUBITUS INTERRUPTUS"/>
    <property type="match status" value="1"/>
</dbReference>
<organism evidence="11 12">
    <name type="scientific">Oikopleura dioica</name>
    <name type="common">Tunicate</name>
    <dbReference type="NCBI Taxonomy" id="34765"/>
    <lineage>
        <taxon>Eukaryota</taxon>
        <taxon>Metazoa</taxon>
        <taxon>Chordata</taxon>
        <taxon>Tunicata</taxon>
        <taxon>Appendicularia</taxon>
        <taxon>Copelata</taxon>
        <taxon>Oikopleuridae</taxon>
        <taxon>Oikopleura</taxon>
    </lineage>
</organism>
<dbReference type="EMBL" id="OU015567">
    <property type="protein sequence ID" value="CAG5109455.1"/>
    <property type="molecule type" value="Genomic_DNA"/>
</dbReference>
<feature type="compositionally biased region" description="Low complexity" evidence="9">
    <location>
        <begin position="232"/>
        <end position="242"/>
    </location>
</feature>
<evidence type="ECO:0000313" key="12">
    <source>
        <dbReference type="Proteomes" id="UP001158576"/>
    </source>
</evidence>
<dbReference type="InterPro" id="IPR013087">
    <property type="entry name" value="Znf_C2H2_type"/>
</dbReference>
<keyword evidence="7" id="KW-0539">Nucleus</keyword>
<dbReference type="SMART" id="SM00355">
    <property type="entry name" value="ZnF_C2H2"/>
    <property type="match status" value="5"/>
</dbReference>
<keyword evidence="5 8" id="KW-0863">Zinc-finger</keyword>
<sequence>MQNFHGNAASNANFDPLYSQSNVFLRVPSQANHHLCEWMENGQMCGFSFAKMSDFINHLNLDHVNNPTNDESACSWSGCSRQDKPFKAKYKLVNHLRIHTGEKPFVCDEIISGIPCGKRFARSENLKIHRRIHTGERPFDCYHPGCKKTFSNSSDRKKHMNVHKKGVLKCPVDDCEREYCHPSSLRKHMKAHHGDAAPVPIPSRSIVGEKRARDEDQDVTNSKRQKSELDCSVGSPNTNSSSSEDEGSSHLTGASNSNAFADNIYAHFAQNSTTENYAHMFPSYFNTYYESLAQTSNIPMYNYSLNL</sequence>
<name>A0ABN7SZF0_OIKDI</name>
<dbReference type="Proteomes" id="UP001158576">
    <property type="component" value="Chromosome 2"/>
</dbReference>
<dbReference type="InterPro" id="IPR036236">
    <property type="entry name" value="Znf_C2H2_sf"/>
</dbReference>
<protein>
    <submittedName>
        <fullName evidence="11">Oidioi.mRNA.OKI2018_I69.chr2.g3988.t1.cds</fullName>
    </submittedName>
</protein>
<dbReference type="PROSITE" id="PS00028">
    <property type="entry name" value="ZINC_FINGER_C2H2_1"/>
    <property type="match status" value="2"/>
</dbReference>
<evidence type="ECO:0000256" key="1">
    <source>
        <dbReference type="ARBA" id="ARBA00004123"/>
    </source>
</evidence>
<evidence type="ECO:0000313" key="11">
    <source>
        <dbReference type="EMBL" id="CAG5109455.1"/>
    </source>
</evidence>
<dbReference type="InterPro" id="IPR043359">
    <property type="entry name" value="GLI-like"/>
</dbReference>
<keyword evidence="3" id="KW-0479">Metal-binding</keyword>
<dbReference type="Gene3D" id="3.30.160.60">
    <property type="entry name" value="Classic Zinc Finger"/>
    <property type="match status" value="4"/>
</dbReference>
<comment type="subcellular location">
    <subcellularLocation>
        <location evidence="1">Nucleus</location>
    </subcellularLocation>
</comment>
<feature type="domain" description="C2H2-type" evidence="10">
    <location>
        <begin position="168"/>
        <end position="197"/>
    </location>
</feature>
<feature type="domain" description="C2H2-type" evidence="10">
    <location>
        <begin position="77"/>
        <end position="104"/>
    </location>
</feature>
<reference evidence="11 12" key="1">
    <citation type="submission" date="2021-04" db="EMBL/GenBank/DDBJ databases">
        <authorList>
            <person name="Bliznina A."/>
        </authorList>
    </citation>
    <scope>NUCLEOTIDE SEQUENCE [LARGE SCALE GENOMIC DNA]</scope>
</reference>
<evidence type="ECO:0000256" key="7">
    <source>
        <dbReference type="ARBA" id="ARBA00023242"/>
    </source>
</evidence>
<evidence type="ECO:0000256" key="9">
    <source>
        <dbReference type="SAM" id="MobiDB-lite"/>
    </source>
</evidence>
<feature type="domain" description="C2H2-type" evidence="10">
    <location>
        <begin position="105"/>
        <end position="138"/>
    </location>
</feature>
<feature type="domain" description="C2H2-type" evidence="10">
    <location>
        <begin position="139"/>
        <end position="163"/>
    </location>
</feature>
<dbReference type="InterPro" id="IPR056436">
    <property type="entry name" value="Znf-C2H2_ZIC1-5/GLI1-3-like"/>
</dbReference>
<dbReference type="PROSITE" id="PS50157">
    <property type="entry name" value="ZINC_FINGER_C2H2_2"/>
    <property type="match status" value="4"/>
</dbReference>
<dbReference type="Pfam" id="PF23561">
    <property type="entry name" value="zf-C2H2_15"/>
    <property type="match status" value="1"/>
</dbReference>
<keyword evidence="12" id="KW-1185">Reference proteome</keyword>
<keyword evidence="6" id="KW-0862">Zinc</keyword>
<evidence type="ECO:0000256" key="4">
    <source>
        <dbReference type="ARBA" id="ARBA00022737"/>
    </source>
</evidence>
<evidence type="ECO:0000256" key="8">
    <source>
        <dbReference type="PROSITE-ProRule" id="PRU00042"/>
    </source>
</evidence>
<evidence type="ECO:0000256" key="3">
    <source>
        <dbReference type="ARBA" id="ARBA00022723"/>
    </source>
</evidence>
<evidence type="ECO:0000256" key="6">
    <source>
        <dbReference type="ARBA" id="ARBA00022833"/>
    </source>
</evidence>
<dbReference type="Pfam" id="PF00096">
    <property type="entry name" value="zf-C2H2"/>
    <property type="match status" value="3"/>
</dbReference>
<evidence type="ECO:0000256" key="5">
    <source>
        <dbReference type="ARBA" id="ARBA00022771"/>
    </source>
</evidence>
<dbReference type="SUPFAM" id="SSF57667">
    <property type="entry name" value="beta-beta-alpha zinc fingers"/>
    <property type="match status" value="3"/>
</dbReference>